<protein>
    <submittedName>
        <fullName evidence="3">Ntp pyrophosphohydrolase</fullName>
    </submittedName>
</protein>
<dbReference type="SUPFAM" id="SSF55811">
    <property type="entry name" value="Nudix"/>
    <property type="match status" value="1"/>
</dbReference>
<proteinExistence type="predicted"/>
<dbReference type="OrthoDB" id="510307at2759"/>
<evidence type="ECO:0000313" key="3">
    <source>
        <dbReference type="EMBL" id="EWM27943.1"/>
    </source>
</evidence>
<organism evidence="3 4">
    <name type="scientific">Nannochloropsis gaditana</name>
    <dbReference type="NCBI Taxonomy" id="72520"/>
    <lineage>
        <taxon>Eukaryota</taxon>
        <taxon>Sar</taxon>
        <taxon>Stramenopiles</taxon>
        <taxon>Ochrophyta</taxon>
        <taxon>Eustigmatophyceae</taxon>
        <taxon>Eustigmatales</taxon>
        <taxon>Monodopsidaceae</taxon>
        <taxon>Nannochloropsis</taxon>
    </lineage>
</organism>
<sequence length="475" mass="52543">MATKHYWLEGAHLREWLDAGSQTCSGIVFALHFKCQLAYISLTLLLLQSNVDGIKTPRRDKFCMVAIAKSLLVAELATRSGGCFLTPSRATTMPRLRPESAKLSTKAVSPSSSFSSTSSAYTWIAAYKIEELSRFSNLQSLHLNWQSAFNYNSDKTIAHSMTSPAEHTASSFTLQASTSSNLSALDGLGWSRPPPATASLAKLWTVWHRPGTCSDKPLLAGVAGLPECDEAGPFLLADKSLRQEEEVCNLILRALEKNPVRHSSSATQYEADGEEKVERVSWVNNHGHDLLPKSSKGLPRPLMHRLNVLHKGAGILVRDAQSRVFVHQRSAHKRIFPSLYDMFVGGVSLFREDTKTTARRELQEELGFGPAASAAEEESTDFRFLFDILVETSYNRCFVDVYEYVVEGGQEESAKLDPEEVQWGDWIPMEEVTRRVLLNGLSGEWTFVPDGLLVWAAFLRATDAGSANLSIEGSV</sequence>
<evidence type="ECO:0000256" key="1">
    <source>
        <dbReference type="ARBA" id="ARBA00022801"/>
    </source>
</evidence>
<dbReference type="InterPro" id="IPR015797">
    <property type="entry name" value="NUDIX_hydrolase-like_dom_sf"/>
</dbReference>
<dbReference type="InterPro" id="IPR000086">
    <property type="entry name" value="NUDIX_hydrolase_dom"/>
</dbReference>
<keyword evidence="4" id="KW-1185">Reference proteome</keyword>
<dbReference type="GO" id="GO:0016787">
    <property type="term" value="F:hydrolase activity"/>
    <property type="evidence" value="ECO:0007669"/>
    <property type="project" value="UniProtKB-KW"/>
</dbReference>
<dbReference type="AlphaFoldDB" id="W7TWU0"/>
<reference evidence="3 4" key="1">
    <citation type="journal article" date="2014" name="Mol. Plant">
        <title>Chromosome Scale Genome Assembly and Transcriptome Profiling of Nannochloropsis gaditana in Nitrogen Depletion.</title>
        <authorList>
            <person name="Corteggiani Carpinelli E."/>
            <person name="Telatin A."/>
            <person name="Vitulo N."/>
            <person name="Forcato C."/>
            <person name="D'Angelo M."/>
            <person name="Schiavon R."/>
            <person name="Vezzi A."/>
            <person name="Giacometti G.M."/>
            <person name="Morosinotto T."/>
            <person name="Valle G."/>
        </authorList>
    </citation>
    <scope>NUCLEOTIDE SEQUENCE [LARGE SCALE GENOMIC DNA]</scope>
    <source>
        <strain evidence="3 4">B-31</strain>
    </source>
</reference>
<dbReference type="Pfam" id="PF00293">
    <property type="entry name" value="NUDIX"/>
    <property type="match status" value="1"/>
</dbReference>
<dbReference type="PROSITE" id="PS51462">
    <property type="entry name" value="NUDIX"/>
    <property type="match status" value="1"/>
</dbReference>
<gene>
    <name evidence="3" type="ORF">Naga_100008g78</name>
</gene>
<dbReference type="PANTHER" id="PTHR10885:SF0">
    <property type="entry name" value="ISOPENTENYL-DIPHOSPHATE DELTA-ISOMERASE"/>
    <property type="match status" value="1"/>
</dbReference>
<evidence type="ECO:0000313" key="4">
    <source>
        <dbReference type="Proteomes" id="UP000019335"/>
    </source>
</evidence>
<dbReference type="PANTHER" id="PTHR10885">
    <property type="entry name" value="ISOPENTENYL-DIPHOSPHATE DELTA-ISOMERASE"/>
    <property type="match status" value="1"/>
</dbReference>
<dbReference type="Gene3D" id="3.90.79.10">
    <property type="entry name" value="Nucleoside Triphosphate Pyrophosphohydrolase"/>
    <property type="match status" value="1"/>
</dbReference>
<dbReference type="Proteomes" id="UP000019335">
    <property type="component" value="Chromosome 5"/>
</dbReference>
<comment type="caution">
    <text evidence="3">The sequence shown here is derived from an EMBL/GenBank/DDBJ whole genome shotgun (WGS) entry which is preliminary data.</text>
</comment>
<keyword evidence="1 3" id="KW-0378">Hydrolase</keyword>
<accession>W7TWU0</accession>
<dbReference type="InterPro" id="IPR020084">
    <property type="entry name" value="NUDIX_hydrolase_CS"/>
</dbReference>
<dbReference type="PROSITE" id="PS00893">
    <property type="entry name" value="NUDIX_BOX"/>
    <property type="match status" value="1"/>
</dbReference>
<evidence type="ECO:0000259" key="2">
    <source>
        <dbReference type="PROSITE" id="PS51462"/>
    </source>
</evidence>
<name>W7TWU0_9STRA</name>
<feature type="domain" description="Nudix hydrolase" evidence="2">
    <location>
        <begin position="308"/>
        <end position="453"/>
    </location>
</feature>
<dbReference type="EMBL" id="AZIL01000356">
    <property type="protein sequence ID" value="EWM27943.1"/>
    <property type="molecule type" value="Genomic_DNA"/>
</dbReference>